<proteinExistence type="predicted"/>
<keyword evidence="2" id="KW-1185">Reference proteome</keyword>
<name>A0AAV1AK59_VICFA</name>
<sequence length="171" mass="19427">MWNSNFLLNDFHFESLPFYGNFARHYSISSLSLPNKFTAPFSSSSSSIQAGFEVLSLPFQAPSTQDNQTYMVHNREALLYDMSLKVCDNKYKLFFNCVTTITTVDIPTILVHCLHFKPFVDFLQGHFIVDRLYDVIGVVQQVVRTQVAGAEKQVVRTQVAGAEKKVGHRLI</sequence>
<evidence type="ECO:0000313" key="2">
    <source>
        <dbReference type="Proteomes" id="UP001157006"/>
    </source>
</evidence>
<dbReference type="EMBL" id="OX451739">
    <property type="protein sequence ID" value="CAI8609858.1"/>
    <property type="molecule type" value="Genomic_DNA"/>
</dbReference>
<dbReference type="Proteomes" id="UP001157006">
    <property type="component" value="Chromosome 4"/>
</dbReference>
<accession>A0AAV1AK59</accession>
<gene>
    <name evidence="1" type="ORF">VFH_IV153840</name>
</gene>
<organism evidence="1 2">
    <name type="scientific">Vicia faba</name>
    <name type="common">Broad bean</name>
    <name type="synonym">Faba vulgaris</name>
    <dbReference type="NCBI Taxonomy" id="3906"/>
    <lineage>
        <taxon>Eukaryota</taxon>
        <taxon>Viridiplantae</taxon>
        <taxon>Streptophyta</taxon>
        <taxon>Embryophyta</taxon>
        <taxon>Tracheophyta</taxon>
        <taxon>Spermatophyta</taxon>
        <taxon>Magnoliopsida</taxon>
        <taxon>eudicotyledons</taxon>
        <taxon>Gunneridae</taxon>
        <taxon>Pentapetalae</taxon>
        <taxon>rosids</taxon>
        <taxon>fabids</taxon>
        <taxon>Fabales</taxon>
        <taxon>Fabaceae</taxon>
        <taxon>Papilionoideae</taxon>
        <taxon>50 kb inversion clade</taxon>
        <taxon>NPAAA clade</taxon>
        <taxon>Hologalegina</taxon>
        <taxon>IRL clade</taxon>
        <taxon>Fabeae</taxon>
        <taxon>Vicia</taxon>
    </lineage>
</organism>
<reference evidence="1 2" key="1">
    <citation type="submission" date="2023-01" db="EMBL/GenBank/DDBJ databases">
        <authorList>
            <person name="Kreplak J."/>
        </authorList>
    </citation>
    <scope>NUCLEOTIDE SEQUENCE [LARGE SCALE GENOMIC DNA]</scope>
</reference>
<protein>
    <submittedName>
        <fullName evidence="1">Uncharacterized protein</fullName>
    </submittedName>
</protein>
<evidence type="ECO:0000313" key="1">
    <source>
        <dbReference type="EMBL" id="CAI8609858.1"/>
    </source>
</evidence>
<dbReference type="AlphaFoldDB" id="A0AAV1AK59"/>